<evidence type="ECO:0008006" key="3">
    <source>
        <dbReference type="Google" id="ProtNLM"/>
    </source>
</evidence>
<evidence type="ECO:0000313" key="1">
    <source>
        <dbReference type="EMBL" id="PWR74947.1"/>
    </source>
</evidence>
<dbReference type="Proteomes" id="UP000245934">
    <property type="component" value="Unassembled WGS sequence"/>
</dbReference>
<dbReference type="PANTHER" id="PTHR38813">
    <property type="match status" value="1"/>
</dbReference>
<dbReference type="AlphaFoldDB" id="A0A2V2NEY4"/>
<organism evidence="1 2">
    <name type="scientific">Methanospirillum stamsii</name>
    <dbReference type="NCBI Taxonomy" id="1277351"/>
    <lineage>
        <taxon>Archaea</taxon>
        <taxon>Methanobacteriati</taxon>
        <taxon>Methanobacteriota</taxon>
        <taxon>Stenosarchaea group</taxon>
        <taxon>Methanomicrobia</taxon>
        <taxon>Methanomicrobiales</taxon>
        <taxon>Methanospirillaceae</taxon>
        <taxon>Methanospirillum</taxon>
    </lineage>
</organism>
<reference evidence="1 2" key="1">
    <citation type="submission" date="2018-05" db="EMBL/GenBank/DDBJ databases">
        <title>Draft genome of Methanospirillum stamsii Pt1.</title>
        <authorList>
            <person name="Dueholm M.S."/>
            <person name="Nielsen P.H."/>
            <person name="Bakmann L.F."/>
            <person name="Otzen D.E."/>
        </authorList>
    </citation>
    <scope>NUCLEOTIDE SEQUENCE [LARGE SCALE GENOMIC DNA]</scope>
    <source>
        <strain evidence="1 2">Pt1</strain>
    </source>
</reference>
<sequence>MVECKYKKACIKDLVNVPTTHKDKIAKIIFEDIPESDSIWECGLDITPMKGYPECYRVRVGKYRIGLKISDNIIKFYRIKSREEIYSVFP</sequence>
<accession>A0A2V2NEY4</accession>
<dbReference type="Gene3D" id="3.30.2310.20">
    <property type="entry name" value="RelE-like"/>
    <property type="match status" value="1"/>
</dbReference>
<dbReference type="PANTHER" id="PTHR38813:SF1">
    <property type="entry name" value="TOXIN RELE1-RELATED"/>
    <property type="match status" value="1"/>
</dbReference>
<proteinExistence type="predicted"/>
<keyword evidence="2" id="KW-1185">Reference proteome</keyword>
<dbReference type="RefSeq" id="WP_109940380.1">
    <property type="nucleotide sequence ID" value="NZ_CP176366.1"/>
</dbReference>
<dbReference type="GeneID" id="97611179"/>
<name>A0A2V2NEY4_9EURY</name>
<dbReference type="SUPFAM" id="SSF143011">
    <property type="entry name" value="RelE-like"/>
    <property type="match status" value="1"/>
</dbReference>
<dbReference type="InterPro" id="IPR035093">
    <property type="entry name" value="RelE/ParE_toxin_dom_sf"/>
</dbReference>
<protein>
    <recommendedName>
        <fullName evidence="3">Plasmid stabilization protein</fullName>
    </recommendedName>
</protein>
<evidence type="ECO:0000313" key="2">
    <source>
        <dbReference type="Proteomes" id="UP000245934"/>
    </source>
</evidence>
<gene>
    <name evidence="1" type="ORF">DLD82_06890</name>
</gene>
<dbReference type="InterPro" id="IPR052747">
    <property type="entry name" value="TA_system_RelE_toxin"/>
</dbReference>
<comment type="caution">
    <text evidence="1">The sequence shown here is derived from an EMBL/GenBank/DDBJ whole genome shotgun (WGS) entry which is preliminary data.</text>
</comment>
<dbReference type="EMBL" id="QGMZ01000014">
    <property type="protein sequence ID" value="PWR74947.1"/>
    <property type="molecule type" value="Genomic_DNA"/>
</dbReference>